<dbReference type="InterPro" id="IPR037518">
    <property type="entry name" value="MPN"/>
</dbReference>
<keyword evidence="8" id="KW-0121">Carboxypeptidase</keyword>
<dbReference type="GO" id="GO:0008270">
    <property type="term" value="F:zinc ion binding"/>
    <property type="evidence" value="ECO:0007669"/>
    <property type="project" value="TreeGrafter"/>
</dbReference>
<evidence type="ECO:0000256" key="3">
    <source>
        <dbReference type="ARBA" id="ARBA00022801"/>
    </source>
</evidence>
<dbReference type="PANTHER" id="PTHR34858:SF1">
    <property type="entry name" value="CYSO-CYSTEINE PEPTIDASE"/>
    <property type="match status" value="1"/>
</dbReference>
<dbReference type="EMBL" id="CYXM01000020">
    <property type="protein sequence ID" value="CUN27251.1"/>
    <property type="molecule type" value="Genomic_DNA"/>
</dbReference>
<keyword evidence="5" id="KW-0482">Metalloprotease</keyword>
<evidence type="ECO:0000313" key="9">
    <source>
        <dbReference type="Proteomes" id="UP000095673"/>
    </source>
</evidence>
<feature type="domain" description="MPN" evidence="7">
    <location>
        <begin position="4"/>
        <end position="143"/>
    </location>
</feature>
<proteinExistence type="predicted"/>
<name>A0A173VJ70_9FIRM</name>
<dbReference type="InterPro" id="IPR051929">
    <property type="entry name" value="VirAsm_ModProt"/>
</dbReference>
<gene>
    <name evidence="8" type="primary">mec</name>
    <name evidence="8" type="ORF">ERS852580_03134</name>
</gene>
<dbReference type="EC" id="3.4.17.-" evidence="8"/>
<dbReference type="Pfam" id="PF14464">
    <property type="entry name" value="Prok-JAB"/>
    <property type="match status" value="1"/>
</dbReference>
<evidence type="ECO:0000256" key="4">
    <source>
        <dbReference type="ARBA" id="ARBA00022833"/>
    </source>
</evidence>
<evidence type="ECO:0000256" key="6">
    <source>
        <dbReference type="SAM" id="MobiDB-lite"/>
    </source>
</evidence>
<dbReference type="GO" id="GO:0006508">
    <property type="term" value="P:proteolysis"/>
    <property type="evidence" value="ECO:0007669"/>
    <property type="project" value="UniProtKB-KW"/>
</dbReference>
<dbReference type="OrthoDB" id="9802958at2"/>
<protein>
    <submittedName>
        <fullName evidence="8">CysO-cysteine peptidase</fullName>
        <ecNumber evidence="8">3.4.17.-</ecNumber>
    </submittedName>
</protein>
<keyword evidence="1" id="KW-0645">Protease</keyword>
<keyword evidence="3 8" id="KW-0378">Hydrolase</keyword>
<dbReference type="SMART" id="SM00232">
    <property type="entry name" value="JAB_MPN"/>
    <property type="match status" value="1"/>
</dbReference>
<evidence type="ECO:0000259" key="7">
    <source>
        <dbReference type="PROSITE" id="PS50249"/>
    </source>
</evidence>
<dbReference type="CDD" id="cd08070">
    <property type="entry name" value="MPN_like"/>
    <property type="match status" value="1"/>
</dbReference>
<dbReference type="GO" id="GO:0004180">
    <property type="term" value="F:carboxypeptidase activity"/>
    <property type="evidence" value="ECO:0007669"/>
    <property type="project" value="UniProtKB-KW"/>
</dbReference>
<dbReference type="Gene3D" id="3.40.140.10">
    <property type="entry name" value="Cytidine Deaminase, domain 2"/>
    <property type="match status" value="1"/>
</dbReference>
<accession>A0A173VJ70</accession>
<organism evidence="8 9">
    <name type="scientific">Agathobacter rectalis</name>
    <dbReference type="NCBI Taxonomy" id="39491"/>
    <lineage>
        <taxon>Bacteria</taxon>
        <taxon>Bacillati</taxon>
        <taxon>Bacillota</taxon>
        <taxon>Clostridia</taxon>
        <taxon>Lachnospirales</taxon>
        <taxon>Lachnospiraceae</taxon>
        <taxon>Agathobacter</taxon>
    </lineage>
</organism>
<feature type="region of interest" description="Disordered" evidence="6">
    <location>
        <begin position="77"/>
        <end position="96"/>
    </location>
</feature>
<keyword evidence="2" id="KW-0479">Metal-binding</keyword>
<dbReference type="PROSITE" id="PS50249">
    <property type="entry name" value="MPN"/>
    <property type="match status" value="1"/>
</dbReference>
<dbReference type="AlphaFoldDB" id="A0A173VJ70"/>
<dbReference type="Proteomes" id="UP000095673">
    <property type="component" value="Unassembled WGS sequence"/>
</dbReference>
<dbReference type="SUPFAM" id="SSF102712">
    <property type="entry name" value="JAB1/MPN domain"/>
    <property type="match status" value="1"/>
</dbReference>
<evidence type="ECO:0000313" key="8">
    <source>
        <dbReference type="EMBL" id="CUN27251.1"/>
    </source>
</evidence>
<dbReference type="InterPro" id="IPR000555">
    <property type="entry name" value="JAMM/MPN+_dom"/>
</dbReference>
<dbReference type="RefSeq" id="WP_055238674.1">
    <property type="nucleotide sequence ID" value="NZ_CYXM01000020.1"/>
</dbReference>
<evidence type="ECO:0000256" key="5">
    <source>
        <dbReference type="ARBA" id="ARBA00023049"/>
    </source>
</evidence>
<evidence type="ECO:0000256" key="2">
    <source>
        <dbReference type="ARBA" id="ARBA00022723"/>
    </source>
</evidence>
<evidence type="ECO:0000256" key="1">
    <source>
        <dbReference type="ARBA" id="ARBA00022670"/>
    </source>
</evidence>
<dbReference type="PANTHER" id="PTHR34858">
    <property type="entry name" value="CYSO-CYSTEINE PEPTIDASE"/>
    <property type="match status" value="1"/>
</dbReference>
<dbReference type="InterPro" id="IPR028090">
    <property type="entry name" value="JAB_dom_prok"/>
</dbReference>
<keyword evidence="4" id="KW-0862">Zinc</keyword>
<dbReference type="GO" id="GO:0008235">
    <property type="term" value="F:metalloexopeptidase activity"/>
    <property type="evidence" value="ECO:0007669"/>
    <property type="project" value="TreeGrafter"/>
</dbReference>
<sequence>MSIIRMKYPFLDEIAKYAKAHLPEEACGLIAGSEDENGRLITKVYYLTNTDHAEDHFTMDPKEQLAAIKDMRANGLKPLGNWHSHPSSPSRPSDEDIKLAYDPSASYMIMSLMAENPVINSFHIEGGQVTKEDLRIYSDEYYF</sequence>
<reference evidence="8 9" key="1">
    <citation type="submission" date="2015-09" db="EMBL/GenBank/DDBJ databases">
        <authorList>
            <consortium name="Pathogen Informatics"/>
        </authorList>
    </citation>
    <scope>NUCLEOTIDE SEQUENCE [LARGE SCALE GENOMIC DNA]</scope>
    <source>
        <strain evidence="8 9">2789STDY5834968</strain>
    </source>
</reference>
<dbReference type="FunFam" id="3.40.140.10:FF:000085">
    <property type="entry name" value="Mov34/MPN/PAD-1 family protein"/>
    <property type="match status" value="1"/>
</dbReference>